<dbReference type="AlphaFoldDB" id="A0AAQ1P3T4"/>
<gene>
    <name evidence="1" type="ORF">JV551A3_V1_190030</name>
</gene>
<proteinExistence type="predicted"/>
<organism evidence="1 2">
    <name type="scientific">Pseudomonas inefficax</name>
    <dbReference type="NCBI Taxonomy" id="2078786"/>
    <lineage>
        <taxon>Bacteria</taxon>
        <taxon>Pseudomonadati</taxon>
        <taxon>Pseudomonadota</taxon>
        <taxon>Gammaproteobacteria</taxon>
        <taxon>Pseudomonadales</taxon>
        <taxon>Pseudomonadaceae</taxon>
        <taxon>Pseudomonas</taxon>
    </lineage>
</organism>
<keyword evidence="2" id="KW-1185">Reference proteome</keyword>
<dbReference type="Proteomes" id="UP000294335">
    <property type="component" value="Unassembled WGS sequence"/>
</dbReference>
<reference evidence="1 2" key="1">
    <citation type="submission" date="2018-02" db="EMBL/GenBank/DDBJ databases">
        <authorList>
            <person name="Dubost A."/>
        </authorList>
    </citation>
    <scope>NUCLEOTIDE SEQUENCE [LARGE SCALE GENOMIC DNA]</scope>
    <source>
        <strain evidence="2">JV551A3</strain>
    </source>
</reference>
<dbReference type="EMBL" id="OPYN01000019">
    <property type="protein sequence ID" value="SPO58646.1"/>
    <property type="molecule type" value="Genomic_DNA"/>
</dbReference>
<evidence type="ECO:0000313" key="1">
    <source>
        <dbReference type="EMBL" id="SPO58646.1"/>
    </source>
</evidence>
<name>A0AAQ1P3T4_9PSED</name>
<comment type="caution">
    <text evidence="1">The sequence shown here is derived from an EMBL/GenBank/DDBJ whole genome shotgun (WGS) entry which is preliminary data.</text>
</comment>
<accession>A0AAQ1P3T4</accession>
<protein>
    <submittedName>
        <fullName evidence="1">Uncharacterized protein</fullName>
    </submittedName>
</protein>
<sequence>MQLLTRVSPLIKGVTYSTKYELQIFISLKRI</sequence>
<evidence type="ECO:0000313" key="2">
    <source>
        <dbReference type="Proteomes" id="UP000294335"/>
    </source>
</evidence>